<dbReference type="SUPFAM" id="SSF55166">
    <property type="entry name" value="Hedgehog/DD-peptidase"/>
    <property type="match status" value="1"/>
</dbReference>
<feature type="domain" description="Peptidase M15A C-terminal" evidence="3">
    <location>
        <begin position="323"/>
        <end position="422"/>
    </location>
</feature>
<evidence type="ECO:0000313" key="5">
    <source>
        <dbReference type="Proteomes" id="UP000730739"/>
    </source>
</evidence>
<feature type="compositionally biased region" description="Low complexity" evidence="1">
    <location>
        <begin position="54"/>
        <end position="66"/>
    </location>
</feature>
<dbReference type="EMBL" id="JAGILA010000007">
    <property type="protein sequence ID" value="MBP2238085.1"/>
    <property type="molecule type" value="Genomic_DNA"/>
</dbReference>
<feature type="region of interest" description="Disordered" evidence="1">
    <location>
        <begin position="37"/>
        <end position="66"/>
    </location>
</feature>
<keyword evidence="2" id="KW-0732">Signal</keyword>
<feature type="region of interest" description="Disordered" evidence="1">
    <location>
        <begin position="194"/>
        <end position="236"/>
    </location>
</feature>
<feature type="chain" id="PRO_5046307285" evidence="2">
    <location>
        <begin position="35"/>
        <end position="438"/>
    </location>
</feature>
<comment type="caution">
    <text evidence="4">The sequence shown here is derived from an EMBL/GenBank/DDBJ whole genome shotgun (WGS) entry which is preliminary data.</text>
</comment>
<evidence type="ECO:0000313" key="4">
    <source>
        <dbReference type="EMBL" id="MBP2238085.1"/>
    </source>
</evidence>
<dbReference type="InterPro" id="IPR009045">
    <property type="entry name" value="Zn_M74/Hedgehog-like"/>
</dbReference>
<dbReference type="InterPro" id="IPR013230">
    <property type="entry name" value="Peptidase_M15A_C"/>
</dbReference>
<dbReference type="PROSITE" id="PS51257">
    <property type="entry name" value="PROKAR_LIPOPROTEIN"/>
    <property type="match status" value="1"/>
</dbReference>
<proteinExistence type="predicted"/>
<evidence type="ECO:0000256" key="1">
    <source>
        <dbReference type="SAM" id="MobiDB-lite"/>
    </source>
</evidence>
<evidence type="ECO:0000259" key="3">
    <source>
        <dbReference type="Pfam" id="PF08291"/>
    </source>
</evidence>
<protein>
    <submittedName>
        <fullName evidence="4">Uncharacterized protein YcbK (DUF882 family)</fullName>
    </submittedName>
</protein>
<dbReference type="Pfam" id="PF08291">
    <property type="entry name" value="Peptidase_M15_3"/>
    <property type="match status" value="1"/>
</dbReference>
<dbReference type="Gene3D" id="3.30.1380.10">
    <property type="match status" value="1"/>
</dbReference>
<accession>A0ABS4R5D0</accession>
<name>A0ABS4R5D0_9HYPH</name>
<reference evidence="4 5" key="1">
    <citation type="submission" date="2021-03" db="EMBL/GenBank/DDBJ databases">
        <title>Genomic Encyclopedia of Type Strains, Phase IV (KMG-IV): sequencing the most valuable type-strain genomes for metagenomic binning, comparative biology and taxonomic classification.</title>
        <authorList>
            <person name="Goeker M."/>
        </authorList>
    </citation>
    <scope>NUCLEOTIDE SEQUENCE [LARGE SCALE GENOMIC DNA]</scope>
    <source>
        <strain evidence="4 5">DSM 13372</strain>
    </source>
</reference>
<gene>
    <name evidence="4" type="ORF">J2Z31_004612</name>
</gene>
<organism evidence="4 5">
    <name type="scientific">Sinorhizobium kostiense</name>
    <dbReference type="NCBI Taxonomy" id="76747"/>
    <lineage>
        <taxon>Bacteria</taxon>
        <taxon>Pseudomonadati</taxon>
        <taxon>Pseudomonadota</taxon>
        <taxon>Alphaproteobacteria</taxon>
        <taxon>Hyphomicrobiales</taxon>
        <taxon>Rhizobiaceae</taxon>
        <taxon>Sinorhizobium/Ensifer group</taxon>
        <taxon>Sinorhizobium</taxon>
    </lineage>
</organism>
<feature type="signal peptide" evidence="2">
    <location>
        <begin position="1"/>
        <end position="34"/>
    </location>
</feature>
<evidence type="ECO:0000256" key="2">
    <source>
        <dbReference type="SAM" id="SignalP"/>
    </source>
</evidence>
<dbReference type="Proteomes" id="UP000730739">
    <property type="component" value="Unassembled WGS sequence"/>
</dbReference>
<keyword evidence="5" id="KW-1185">Reference proteome</keyword>
<dbReference type="RefSeq" id="WP_209604807.1">
    <property type="nucleotide sequence ID" value="NZ_JAGILA010000007.1"/>
</dbReference>
<sequence>MQEADLRCAFLSVGRAAALSVSLLALTSCVSAVAENDPVDSREAQAASSQTPIAEAAEASAADQVGAEAAAPLQEAGAPTMQSEATGLEQGVAMQATALSATSSSIYGQSPPATAVADDAGAPVTGAQPRLNATTNSLFSGQNSTAQPMILPQQGASNEAPANVPAVAQGAAHAAAESDIPSAVPVPVSAKAALAGESPPPLQPALAAAHDGISSDPSEALAEPSPTNGRGTEAPVKSWTLAGLFAAKRKDKPRRGDARNIEAIGKRTIAANDTPKPQIASLAYSSLPGVKMNPLYSLEHADHAAGDVVDQPVQVASLSGLARLAPNGLVLQTEKVETGCFKPALLQMLKTVEHHYGQKVIVTSGLRPIKVNSERQSLHTRCEAADIQIPGVSKWELADYLRNLPGRGGVGTYCHTESVHIDIGPQRDWNWRCRRHKG</sequence>